<evidence type="ECO:0000256" key="5">
    <source>
        <dbReference type="ARBA" id="ARBA00022927"/>
    </source>
</evidence>
<feature type="compositionally biased region" description="Low complexity" evidence="9">
    <location>
        <begin position="549"/>
        <end position="560"/>
    </location>
</feature>
<dbReference type="SUPFAM" id="SSF64268">
    <property type="entry name" value="PX domain"/>
    <property type="match status" value="1"/>
</dbReference>
<evidence type="ECO:0000256" key="6">
    <source>
        <dbReference type="ARBA" id="ARBA00023006"/>
    </source>
</evidence>
<dbReference type="GO" id="GO:0006914">
    <property type="term" value="P:autophagy"/>
    <property type="evidence" value="ECO:0007669"/>
    <property type="project" value="UniProtKB-KW"/>
</dbReference>
<dbReference type="Pfam" id="PF00787">
    <property type="entry name" value="PX"/>
    <property type="match status" value="1"/>
</dbReference>
<evidence type="ECO:0000256" key="3">
    <source>
        <dbReference type="ARBA" id="ARBA00022448"/>
    </source>
</evidence>
<dbReference type="GO" id="GO:0010008">
    <property type="term" value="C:endosome membrane"/>
    <property type="evidence" value="ECO:0007669"/>
    <property type="project" value="UniProtKB-SubCell"/>
</dbReference>
<dbReference type="VEuPathDB" id="FungiDB:SeMB42_g00224"/>
<dbReference type="STRING" id="286115.A0A507DTJ3"/>
<keyword evidence="8" id="KW-0472">Membrane</keyword>
<evidence type="ECO:0000256" key="4">
    <source>
        <dbReference type="ARBA" id="ARBA00022753"/>
    </source>
</evidence>
<evidence type="ECO:0000256" key="9">
    <source>
        <dbReference type="SAM" id="MobiDB-lite"/>
    </source>
</evidence>
<dbReference type="InterPro" id="IPR027267">
    <property type="entry name" value="AH/BAR_dom_sf"/>
</dbReference>
<evidence type="ECO:0000256" key="2">
    <source>
        <dbReference type="ARBA" id="ARBA00010883"/>
    </source>
</evidence>
<dbReference type="GO" id="GO:0005829">
    <property type="term" value="C:cytosol"/>
    <property type="evidence" value="ECO:0007669"/>
    <property type="project" value="GOC"/>
</dbReference>
<dbReference type="InterPro" id="IPR051079">
    <property type="entry name" value="Sorting_Nexin_Autophagy"/>
</dbReference>
<dbReference type="PANTHER" id="PTHR46979:SF2">
    <property type="entry name" value="SORTING NEXIN-41"/>
    <property type="match status" value="1"/>
</dbReference>
<evidence type="ECO:0000256" key="8">
    <source>
        <dbReference type="ARBA" id="ARBA00023136"/>
    </source>
</evidence>
<dbReference type="AlphaFoldDB" id="A0A507DTJ3"/>
<dbReference type="EMBL" id="QEAN01000004">
    <property type="protein sequence ID" value="TPX54545.1"/>
    <property type="molecule type" value="Genomic_DNA"/>
</dbReference>
<protein>
    <recommendedName>
        <fullName evidence="10">PX domain-containing protein</fullName>
    </recommendedName>
</protein>
<dbReference type="PANTHER" id="PTHR46979">
    <property type="entry name" value="SORTING NEXIN-41"/>
    <property type="match status" value="1"/>
</dbReference>
<keyword evidence="6" id="KW-0072">Autophagy</keyword>
<feature type="compositionally biased region" description="Polar residues" evidence="9">
    <location>
        <begin position="23"/>
        <end position="32"/>
    </location>
</feature>
<dbReference type="GO" id="GO:0015031">
    <property type="term" value="P:protein transport"/>
    <property type="evidence" value="ECO:0007669"/>
    <property type="project" value="UniProtKB-KW"/>
</dbReference>
<evidence type="ECO:0000256" key="1">
    <source>
        <dbReference type="ARBA" id="ARBA00004481"/>
    </source>
</evidence>
<keyword evidence="4" id="KW-0967">Endosome</keyword>
<evidence type="ECO:0000313" key="12">
    <source>
        <dbReference type="Proteomes" id="UP000317494"/>
    </source>
</evidence>
<dbReference type="CDD" id="cd06867">
    <property type="entry name" value="PX_SNX41_42"/>
    <property type="match status" value="1"/>
</dbReference>
<proteinExistence type="inferred from homology"/>
<feature type="domain" description="PX" evidence="10">
    <location>
        <begin position="217"/>
        <end position="340"/>
    </location>
</feature>
<keyword evidence="7" id="KW-0446">Lipid-binding</keyword>
<feature type="compositionally biased region" description="Low complexity" evidence="9">
    <location>
        <begin position="49"/>
        <end position="69"/>
    </location>
</feature>
<organism evidence="11 12">
    <name type="scientific">Synchytrium endobioticum</name>
    <dbReference type="NCBI Taxonomy" id="286115"/>
    <lineage>
        <taxon>Eukaryota</taxon>
        <taxon>Fungi</taxon>
        <taxon>Fungi incertae sedis</taxon>
        <taxon>Chytridiomycota</taxon>
        <taxon>Chytridiomycota incertae sedis</taxon>
        <taxon>Chytridiomycetes</taxon>
        <taxon>Synchytriales</taxon>
        <taxon>Synchytriaceae</taxon>
        <taxon>Synchytrium</taxon>
    </lineage>
</organism>
<keyword evidence="3" id="KW-0813">Transport</keyword>
<comment type="caution">
    <text evidence="11">The sequence shown here is derived from an EMBL/GenBank/DDBJ whole genome shotgun (WGS) entry which is preliminary data.</text>
</comment>
<keyword evidence="5" id="KW-0653">Protein transport</keyword>
<dbReference type="GO" id="GO:0042147">
    <property type="term" value="P:retrograde transport, endosome to Golgi"/>
    <property type="evidence" value="ECO:0007669"/>
    <property type="project" value="InterPro"/>
</dbReference>
<dbReference type="Proteomes" id="UP000317494">
    <property type="component" value="Unassembled WGS sequence"/>
</dbReference>
<dbReference type="InterPro" id="IPR001683">
    <property type="entry name" value="PX_dom"/>
</dbReference>
<reference evidence="11 12" key="1">
    <citation type="journal article" date="2019" name="Sci. Rep.">
        <title>Comparative genomics of chytrid fungi reveal insights into the obligate biotrophic and pathogenic lifestyle of Synchytrium endobioticum.</title>
        <authorList>
            <person name="van de Vossenberg B.T.L.H."/>
            <person name="Warris S."/>
            <person name="Nguyen H.D.T."/>
            <person name="van Gent-Pelzer M.P.E."/>
            <person name="Joly D.L."/>
            <person name="van de Geest H.C."/>
            <person name="Bonants P.J.M."/>
            <person name="Smith D.S."/>
            <person name="Levesque C.A."/>
            <person name="van der Lee T.A.J."/>
        </authorList>
    </citation>
    <scope>NUCLEOTIDE SEQUENCE [LARGE SCALE GENOMIC DNA]</scope>
    <source>
        <strain evidence="11 12">MB42</strain>
    </source>
</reference>
<evidence type="ECO:0000313" key="11">
    <source>
        <dbReference type="EMBL" id="TPX54545.1"/>
    </source>
</evidence>
<dbReference type="SMART" id="SM00312">
    <property type="entry name" value="PX"/>
    <property type="match status" value="1"/>
</dbReference>
<comment type="subcellular location">
    <subcellularLocation>
        <location evidence="1">Endosome membrane</location>
        <topology evidence="1">Peripheral membrane protein</topology>
    </subcellularLocation>
</comment>
<feature type="region of interest" description="Disordered" evidence="9">
    <location>
        <begin position="544"/>
        <end position="568"/>
    </location>
</feature>
<dbReference type="GO" id="GO:0035091">
    <property type="term" value="F:phosphatidylinositol binding"/>
    <property type="evidence" value="ECO:0007669"/>
    <property type="project" value="InterPro"/>
</dbReference>
<evidence type="ECO:0000259" key="10">
    <source>
        <dbReference type="PROSITE" id="PS50195"/>
    </source>
</evidence>
<name>A0A507DTJ3_9FUNG</name>
<dbReference type="Gene3D" id="3.30.1520.10">
    <property type="entry name" value="Phox-like domain"/>
    <property type="match status" value="1"/>
</dbReference>
<dbReference type="PROSITE" id="PS50195">
    <property type="entry name" value="PX"/>
    <property type="match status" value="1"/>
</dbReference>
<dbReference type="Gene3D" id="1.20.1270.60">
    <property type="entry name" value="Arfaptin homology (AH) domain/BAR domain"/>
    <property type="match status" value="1"/>
</dbReference>
<dbReference type="SUPFAM" id="SSF103657">
    <property type="entry name" value="BAR/IMD domain-like"/>
    <property type="match status" value="1"/>
</dbReference>
<feature type="region of interest" description="Disordered" evidence="9">
    <location>
        <begin position="23"/>
        <end position="117"/>
    </location>
</feature>
<sequence>MRISRTIDPSPIRDYPVIYISPSSQVNMSQAPNGRDDGMDPFSQHPHPHASNPLLLSSPSPRASTSQPSHLGHPRPLSEATAAGHFTKSNTSSQSSLHRTRSLDSTNQPQTLATPLPIPITDNALDVARHPCCNLDRAFRNLPFSAFCPTIFTSPDKVASAAHHNIPLEPTEPQPRVSFSSTMRPNAQQWSAASLHAAAKRPPSSLLKSSIGIPPTPAPIIQITDAQKISEFGSSYISYTIQTDVTDPYIFHLESRHRYSDFEGLRKLLQKVHPTIVVPPIPEKHSVAAYAAKPGKAKDDPNVIEKRKRLLQSFLNRVAAHPILGREHVFHQFLQPNISWIENLASSGLAHHLRKKEPKASLITDKPTLKRPDPLYVASEDFTSKFASHISHLLKVHKKIVKHHQEIASTYTELGSTYNGWSLSETLLSEAIEKVGQAIDSTVLATHSLSSTLEERFSEPLQEYSQFSRIIEKVLLIRHKRQAAYENLTESLQNKHLNLAHLEKSELEAQRLAAVISAEGGSNAASGALIRTRKSEEFTGVTVSRGLDSNSNSTSTSSSTVRHSNGPRVPGLMAAINSIMDNDPELTRRNNISKTKDRITSLEDQAAVALRVLRDANDTVQKDLDLFQERKITDLRNMLLAYALAQREYQRRGAAVWEEAKGVIQNTFDTM</sequence>
<evidence type="ECO:0000256" key="7">
    <source>
        <dbReference type="ARBA" id="ARBA00023121"/>
    </source>
</evidence>
<dbReference type="InterPro" id="IPR036871">
    <property type="entry name" value="PX_dom_sf"/>
</dbReference>
<comment type="similarity">
    <text evidence="2">Belongs to the sorting nexin family.</text>
</comment>
<keyword evidence="12" id="KW-1185">Reference proteome</keyword>
<accession>A0A507DTJ3</accession>
<feature type="compositionally biased region" description="Polar residues" evidence="9">
    <location>
        <begin position="87"/>
        <end position="113"/>
    </location>
</feature>
<dbReference type="InterPro" id="IPR044106">
    <property type="entry name" value="PX_Snx41/Atg20"/>
</dbReference>
<gene>
    <name evidence="11" type="ORF">SeMB42_g00224</name>
</gene>